<dbReference type="EMBL" id="JNBR01002443">
    <property type="protein sequence ID" value="OQR82486.1"/>
    <property type="molecule type" value="Genomic_DNA"/>
</dbReference>
<dbReference type="PANTHER" id="PTHR46586:SF3">
    <property type="entry name" value="ANKYRIN REPEAT-CONTAINING PROTEIN"/>
    <property type="match status" value="1"/>
</dbReference>
<evidence type="ECO:0000313" key="2">
    <source>
        <dbReference type="Proteomes" id="UP000243579"/>
    </source>
</evidence>
<protein>
    <recommendedName>
        <fullName evidence="3">Ankyrin repeat protein</fullName>
    </recommendedName>
</protein>
<dbReference type="AlphaFoldDB" id="A0A1V9Y9V3"/>
<comment type="caution">
    <text evidence="1">The sequence shown here is derived from an EMBL/GenBank/DDBJ whole genome shotgun (WGS) entry which is preliminary data.</text>
</comment>
<dbReference type="OrthoDB" id="73587at2759"/>
<dbReference type="Gene3D" id="1.25.40.20">
    <property type="entry name" value="Ankyrin repeat-containing domain"/>
    <property type="match status" value="2"/>
</dbReference>
<keyword evidence="2" id="KW-1185">Reference proteome</keyword>
<dbReference type="SUPFAM" id="SSF48403">
    <property type="entry name" value="Ankyrin repeat"/>
    <property type="match status" value="1"/>
</dbReference>
<organism evidence="1 2">
    <name type="scientific">Achlya hypogyna</name>
    <name type="common">Oomycete</name>
    <name type="synonym">Protoachlya hypogyna</name>
    <dbReference type="NCBI Taxonomy" id="1202772"/>
    <lineage>
        <taxon>Eukaryota</taxon>
        <taxon>Sar</taxon>
        <taxon>Stramenopiles</taxon>
        <taxon>Oomycota</taxon>
        <taxon>Saprolegniomycetes</taxon>
        <taxon>Saprolegniales</taxon>
        <taxon>Achlyaceae</taxon>
        <taxon>Achlya</taxon>
    </lineage>
</organism>
<gene>
    <name evidence="1" type="ORF">ACHHYP_15973</name>
</gene>
<reference evidence="1 2" key="1">
    <citation type="journal article" date="2014" name="Genome Biol. Evol.">
        <title>The secreted proteins of Achlya hypogyna and Thraustotheca clavata identify the ancestral oomycete secretome and reveal gene acquisitions by horizontal gene transfer.</title>
        <authorList>
            <person name="Misner I."/>
            <person name="Blouin N."/>
            <person name="Leonard G."/>
            <person name="Richards T.A."/>
            <person name="Lane C.E."/>
        </authorList>
    </citation>
    <scope>NUCLEOTIDE SEQUENCE [LARGE SCALE GENOMIC DNA]</scope>
    <source>
        <strain evidence="1 2">ATCC 48635</strain>
    </source>
</reference>
<dbReference type="STRING" id="1202772.A0A1V9Y9V3"/>
<dbReference type="InterPro" id="IPR036770">
    <property type="entry name" value="Ankyrin_rpt-contain_sf"/>
</dbReference>
<dbReference type="PANTHER" id="PTHR46586">
    <property type="entry name" value="ANKYRIN REPEAT-CONTAINING PROTEIN"/>
    <property type="match status" value="1"/>
</dbReference>
<name>A0A1V9Y9V3_ACHHY</name>
<dbReference type="Proteomes" id="UP000243579">
    <property type="component" value="Unassembled WGS sequence"/>
</dbReference>
<evidence type="ECO:0000313" key="1">
    <source>
        <dbReference type="EMBL" id="OQR82486.1"/>
    </source>
</evidence>
<evidence type="ECO:0008006" key="3">
    <source>
        <dbReference type="Google" id="ProtNLM"/>
    </source>
</evidence>
<dbReference type="InterPro" id="IPR052050">
    <property type="entry name" value="SecEffector_AnkRepeat"/>
</dbReference>
<accession>A0A1V9Y9V3</accession>
<proteinExistence type="predicted"/>
<sequence>MEAIRLVLLHETLFPVVTQYQHGLFLAFLPHYRVWAAANRRWQALLEENGGCRGTQAAMAPGCTCLYTASELCLSTLSGPTRCLEHEMAYHCHVAIRSGNSDALAGWLAYAPALATPFAVTCASRYNSLACLAQLLHLVPDAAVPHEALEYAVEAGAEAALDLLYPRISADRLVADYSVGLLDLAASVGHLHIVKRLHAMTYPRGCTTRAIDDASANGHIATVEFLLAHRQEGCTSAALDGAAAGGHEAIVRALHAAGAPATEHALEMAAGRGHETVVRFLVANRREGRRAYAMDDAAKNGHEAIVMLLHAASFGCTHRAMNNAALNGHLAVVRFLHEHRTEGCTTFAMDWAAAKGFLEVVMFLHEHRSEGCTTKAMDGAAKAGHAAVVHFLHSQRTEGCTTEAVDCAAANGHVDVVDFLVTHRSEGFTPRALRDAAVRGHACIALRLLAAFPGLRHGSSAEFSKAEALLV</sequence>